<feature type="compositionally biased region" description="Basic and acidic residues" evidence="4">
    <location>
        <begin position="1504"/>
        <end position="1537"/>
    </location>
</feature>
<keyword evidence="2" id="KW-1015">Disulfide bond</keyword>
<feature type="coiled-coil region" evidence="3">
    <location>
        <begin position="757"/>
        <end position="784"/>
    </location>
</feature>
<name>A0ABV8LXC7_9ACTN</name>
<feature type="domain" description="LamG-like jellyroll fold" evidence="5">
    <location>
        <begin position="107"/>
        <end position="253"/>
    </location>
</feature>
<dbReference type="SUPFAM" id="SSF49899">
    <property type="entry name" value="Concanavalin A-like lectins/glucanases"/>
    <property type="match status" value="1"/>
</dbReference>
<sequence length="2291" mass="238023">MSLLLVLVAAMSLLLQNVVVLPARAAWLWDDPLTGAAYETSALAHYRLDTDSGSQLKNWAVSGKDAVVHGDVLFEANQGWSMTGGSSATLDGEGDYLSSPVVVDTARSFTVSAWASLKKNSTTAVVVSQDGTETSGFALELGSDGKWAFRMPTADSAGAGADFVVGPQPNPDNGQSDNEHFRWVQLTGVYDAAASHMRFYIDGTKVGTAQHAAAWKATGGLQIGRGQTAGSPSGYFPGYIDDVRAWQRALTESEISDLTVSAVVARQDACAVAWWLHAGASEVKATAAQALQGTPADRHLALNATSSDKTLPAALQRDDNARQGRASSFAQEASGWESLVSGYPIAERPADWAKPPTDISDEVRLYYQQRSDWNSSYYTIPKPSKGNPDLVESAVAVFHQLEKSDPYISWFVNEEMIRDPNSWFAEDIRIFVQYGGFPTTAPTPGSTTFRSEVEALKTRWAGCDPTNPIDNNHVWTDVVSTARNEYEAELAAVTTQRVGIVDAEAKASVQLRIATDALIRSQAQAWIARQLLDWQQYWTDHKDQFTQSNYDPALFDEATSELAAAQRLASEQAQIADAAAAEAKVQAQRVAAAQATATQTATVNGTPIGRGLAYAQQSAQVAKASAAAALAAAKASATAAAATTATLADSAALATLSSVQAQAVQSEFRRAAAVEAADQAQAAAVQAADQADRATAAASRAQIAKTKAGQLEQLAGAAAAKSREQRLIAEQAGTATAEARAKAQAAATVAQSQSAQAAQAAQDVKAYTAEADDAESKAKAAAEEANTAAVTAQKAQTDADAARSAADAAMTESAKVAGQASAATAAAAAARDAAAAIVAAADEAMAQGSPFRQTDQTAGLAVLVAGKARTFGLAQADIAQARADEASRAAVSAEAVATMANGDAKVAASAAQRAAADSVTAAQWLVTAHDAAAAATTDAESVRQSDANIVNLADQARVDADAAALAASGGTPQPPTGDINYSPINGLGSELRLEQCRAGLILQAGGQHVQNTIAGALAGTSDDVHNVLSAGGWSASGPLVDAYLADDEATRTYLANRDHRYQSWETILDPYPIWGEDFMTFDRAQPFDQNLADFRTERGEQTLNAWNADLTTHASQTELDRAITVMSEQAGADPMVDLVYNGEWLRSYASADDVRLILQYGGAPKTAPDKGSLEYRSEVEALKARWAGCDYHGLLDPYKVLTDVAATAHSEWQAELSSQATQRAQIVTAQMQATKDLQAASDAMVEAIGQAWVAAQLLKWQKYWSGHMDAFDQWGYDHALFDQATAELGSVRTRIQAQIDIATSAAQSAKAQADAATAAQEQAQQIAVGNGTPVGRGLSYTLQSAQVTKAAAAAALAAQKAAETALNTAKATAEDSAALYSLATVEAKALQAEARRAAAQEAAAQAKVSADAARAQADQAQANADAAKASMDAAKAAEKKAETFAADARAKRQAAEAERPKAAAARATAESERAKAATAEAQAQSQRSVADAANTDAQWAAETADQKRRDAEAQEARAHEARLNAEEAERKRDAAEARAEALEAAAAAADGTDDAEAARAAANAARAAANTAASAATAARSAANEATAAAVAARKAATEATAAAKRARADADSAWADAAQTQAQAAAAHAAAADAIQAADAAARNVRAAEQASATASTEAAKAQSDAEAALTAANAALTESAVTAGKAIAASQSAQAATGSASAAATAADDAVQLGTPYRNSDAAAGLAVLVGQTAMTLAEQQNAAANATAAEAEAAAQRAAQLAAQAAADAKLAAQAAADAAAQAARAAQAVTEARTSATQAAQYADEAKAAAEHAGKLVDQAMADAWLAEQAAFDAERDAAVARAAASEAEKDAASARTAASQAAAEAASARTAANDADADADAAEAAAANAQADAQAAQDAATRAEQNTSQQQQQDSSTWDGNVAGFEGAWIIPDEDFTQETTILDWSCTGYHDLSDPNDTCDIPYKIHVRGHLHYYELTCASADATGTTAYCDADYVGTFLLDETYPESGSAIVKVPAGQLVDQKIGGLISSLTHDFKECAKWLTSQYGSATACAWVIAMLAAPYGFAAIARGLRAARFAILSADGMESALATIRGLNLDSAILARLEKMVDFARLIKQLKVEGLLGDAIPSEFAAQFKSWSRYGSMSREEFINKYWDPAASGPFGITGNWRYPSNYAVAGTEQIYRPAVGQTMDRWGFTGGKWFSPIPAGGPYDYASRAIAPSTVKDGYHQYRWIKEWTAADEAAYGTFERSKVAPWFEQPGGALQIKSPVSAEWLETNGYIEPIS</sequence>
<feature type="compositionally biased region" description="Basic and acidic residues" evidence="4">
    <location>
        <begin position="1447"/>
        <end position="1461"/>
    </location>
</feature>
<dbReference type="InterPro" id="IPR013320">
    <property type="entry name" value="ConA-like_dom_sf"/>
</dbReference>
<comment type="caution">
    <text evidence="6">The sequence shown here is derived from an EMBL/GenBank/DDBJ whole genome shotgun (WGS) entry which is preliminary data.</text>
</comment>
<dbReference type="EMBL" id="JBHSAY010000024">
    <property type="protein sequence ID" value="MFC4135722.1"/>
    <property type="molecule type" value="Genomic_DNA"/>
</dbReference>
<accession>A0ABV8LXC7</accession>
<gene>
    <name evidence="6" type="ORF">ACFOZ4_34355</name>
</gene>
<dbReference type="Pfam" id="PF13385">
    <property type="entry name" value="Laminin_G_3"/>
    <property type="match status" value="1"/>
</dbReference>
<dbReference type="SMART" id="SM00560">
    <property type="entry name" value="LamGL"/>
    <property type="match status" value="1"/>
</dbReference>
<dbReference type="Pfam" id="PF14021">
    <property type="entry name" value="TNT"/>
    <property type="match status" value="1"/>
</dbReference>
<reference evidence="7" key="1">
    <citation type="journal article" date="2019" name="Int. J. Syst. Evol. Microbiol.">
        <title>The Global Catalogue of Microorganisms (GCM) 10K type strain sequencing project: providing services to taxonomists for standard genome sequencing and annotation.</title>
        <authorList>
            <consortium name="The Broad Institute Genomics Platform"/>
            <consortium name="The Broad Institute Genome Sequencing Center for Infectious Disease"/>
            <person name="Wu L."/>
            <person name="Ma J."/>
        </authorList>
    </citation>
    <scope>NUCLEOTIDE SEQUENCE [LARGE SCALE GENOMIC DNA]</scope>
    <source>
        <strain evidence="7">CGMCC 4.7289</strain>
    </source>
</reference>
<evidence type="ECO:0000256" key="4">
    <source>
        <dbReference type="SAM" id="MobiDB-lite"/>
    </source>
</evidence>
<feature type="region of interest" description="Disordered" evidence="4">
    <location>
        <begin position="1447"/>
        <end position="1537"/>
    </location>
</feature>
<feature type="compositionally biased region" description="Low complexity" evidence="4">
    <location>
        <begin position="1887"/>
        <end position="1918"/>
    </location>
</feature>
<evidence type="ECO:0000256" key="2">
    <source>
        <dbReference type="ARBA" id="ARBA00023157"/>
    </source>
</evidence>
<dbReference type="Gene3D" id="2.60.120.200">
    <property type="match status" value="1"/>
</dbReference>
<feature type="region of interest" description="Disordered" evidence="4">
    <location>
        <begin position="1882"/>
        <end position="1924"/>
    </location>
</feature>
<protein>
    <submittedName>
        <fullName evidence="6">LamG-like jellyroll fold domain-containing protein</fullName>
    </submittedName>
</protein>
<keyword evidence="3" id="KW-0175">Coiled coil</keyword>
<evidence type="ECO:0000259" key="5">
    <source>
        <dbReference type="SMART" id="SM00560"/>
    </source>
</evidence>
<evidence type="ECO:0000313" key="7">
    <source>
        <dbReference type="Proteomes" id="UP001595816"/>
    </source>
</evidence>
<keyword evidence="1" id="KW-0732">Signal</keyword>
<proteinExistence type="predicted"/>
<dbReference type="InterPro" id="IPR025331">
    <property type="entry name" value="TNT"/>
</dbReference>
<feature type="coiled-coil region" evidence="3">
    <location>
        <begin position="1382"/>
        <end position="1437"/>
    </location>
</feature>
<dbReference type="InterPro" id="IPR006558">
    <property type="entry name" value="LamG-like"/>
</dbReference>
<dbReference type="Proteomes" id="UP001595816">
    <property type="component" value="Unassembled WGS sequence"/>
</dbReference>
<feature type="coiled-coil region" evidence="3">
    <location>
        <begin position="1737"/>
        <end position="1771"/>
    </location>
</feature>
<organism evidence="6 7">
    <name type="scientific">Hamadaea flava</name>
    <dbReference type="NCBI Taxonomy" id="1742688"/>
    <lineage>
        <taxon>Bacteria</taxon>
        <taxon>Bacillati</taxon>
        <taxon>Actinomycetota</taxon>
        <taxon>Actinomycetes</taxon>
        <taxon>Micromonosporales</taxon>
        <taxon>Micromonosporaceae</taxon>
        <taxon>Hamadaea</taxon>
    </lineage>
</organism>
<evidence type="ECO:0000256" key="3">
    <source>
        <dbReference type="SAM" id="Coils"/>
    </source>
</evidence>
<keyword evidence="7" id="KW-1185">Reference proteome</keyword>
<evidence type="ECO:0000256" key="1">
    <source>
        <dbReference type="ARBA" id="ARBA00022729"/>
    </source>
</evidence>
<feature type="compositionally biased region" description="Low complexity" evidence="4">
    <location>
        <begin position="1476"/>
        <end position="1503"/>
    </location>
</feature>
<evidence type="ECO:0000313" key="6">
    <source>
        <dbReference type="EMBL" id="MFC4135722.1"/>
    </source>
</evidence>
<dbReference type="RefSeq" id="WP_253760705.1">
    <property type="nucleotide sequence ID" value="NZ_JAMZDZ010000001.1"/>
</dbReference>